<evidence type="ECO:0000313" key="2">
    <source>
        <dbReference type="Proteomes" id="UP001341840"/>
    </source>
</evidence>
<dbReference type="Proteomes" id="UP001341840">
    <property type="component" value="Unassembled WGS sequence"/>
</dbReference>
<keyword evidence="2" id="KW-1185">Reference proteome</keyword>
<name>A0ABU6XF76_9FABA</name>
<evidence type="ECO:0000313" key="1">
    <source>
        <dbReference type="EMBL" id="MED6196726.1"/>
    </source>
</evidence>
<proteinExistence type="predicted"/>
<comment type="caution">
    <text evidence="1">The sequence shown here is derived from an EMBL/GenBank/DDBJ whole genome shotgun (WGS) entry which is preliminary data.</text>
</comment>
<dbReference type="EMBL" id="JASCZI010211789">
    <property type="protein sequence ID" value="MED6196726.1"/>
    <property type="molecule type" value="Genomic_DNA"/>
</dbReference>
<gene>
    <name evidence="1" type="ORF">PIB30_050032</name>
</gene>
<sequence>MDPQLIFGEILDFLTKTVSSPGAEGAVPGKPPWYLVEPQQAYEANWKPIAVADAAESRWREFLSVRASEVVPIETPTASSDSILSWEPPISPFYKLNVDVACSEDGKRGAGAIIRDGEGVIMVTACWSIPTNLTIAR</sequence>
<reference evidence="1 2" key="1">
    <citation type="journal article" date="2023" name="Plants (Basel)">
        <title>Bridging the Gap: Combining Genomics and Transcriptomics Approaches to Understand Stylosanthes scabra, an Orphan Legume from the Brazilian Caatinga.</title>
        <authorList>
            <person name="Ferreira-Neto J.R.C."/>
            <person name="da Silva M.D."/>
            <person name="Binneck E."/>
            <person name="de Melo N.F."/>
            <person name="da Silva R.H."/>
            <person name="de Melo A.L.T.M."/>
            <person name="Pandolfi V."/>
            <person name="Bustamante F.O."/>
            <person name="Brasileiro-Vidal A.C."/>
            <person name="Benko-Iseppon A.M."/>
        </authorList>
    </citation>
    <scope>NUCLEOTIDE SEQUENCE [LARGE SCALE GENOMIC DNA]</scope>
    <source>
        <tissue evidence="1">Leaves</tissue>
    </source>
</reference>
<organism evidence="1 2">
    <name type="scientific">Stylosanthes scabra</name>
    <dbReference type="NCBI Taxonomy" id="79078"/>
    <lineage>
        <taxon>Eukaryota</taxon>
        <taxon>Viridiplantae</taxon>
        <taxon>Streptophyta</taxon>
        <taxon>Embryophyta</taxon>
        <taxon>Tracheophyta</taxon>
        <taxon>Spermatophyta</taxon>
        <taxon>Magnoliopsida</taxon>
        <taxon>eudicotyledons</taxon>
        <taxon>Gunneridae</taxon>
        <taxon>Pentapetalae</taxon>
        <taxon>rosids</taxon>
        <taxon>fabids</taxon>
        <taxon>Fabales</taxon>
        <taxon>Fabaceae</taxon>
        <taxon>Papilionoideae</taxon>
        <taxon>50 kb inversion clade</taxon>
        <taxon>dalbergioids sensu lato</taxon>
        <taxon>Dalbergieae</taxon>
        <taxon>Pterocarpus clade</taxon>
        <taxon>Stylosanthes</taxon>
    </lineage>
</organism>
<accession>A0ABU6XF76</accession>
<evidence type="ECO:0008006" key="3">
    <source>
        <dbReference type="Google" id="ProtNLM"/>
    </source>
</evidence>
<protein>
    <recommendedName>
        <fullName evidence="3">RNase H type-1 domain-containing protein</fullName>
    </recommendedName>
</protein>